<evidence type="ECO:0000256" key="5">
    <source>
        <dbReference type="ARBA" id="ARBA00022777"/>
    </source>
</evidence>
<dbReference type="GO" id="GO:0000155">
    <property type="term" value="F:phosphorelay sensor kinase activity"/>
    <property type="evidence" value="ECO:0007669"/>
    <property type="project" value="InterPro"/>
</dbReference>
<dbReference type="EC" id="2.7.13.3" evidence="2"/>
<dbReference type="AlphaFoldDB" id="A0A1H6RHL6"/>
<dbReference type="Gene3D" id="3.30.450.20">
    <property type="entry name" value="PAS domain"/>
    <property type="match status" value="2"/>
</dbReference>
<dbReference type="PROSITE" id="PS50112">
    <property type="entry name" value="PAS"/>
    <property type="match status" value="1"/>
</dbReference>
<dbReference type="SUPFAM" id="SSF55785">
    <property type="entry name" value="PYP-like sensor domain (PAS domain)"/>
    <property type="match status" value="2"/>
</dbReference>
<evidence type="ECO:0000259" key="10">
    <source>
        <dbReference type="PROSITE" id="PS50112"/>
    </source>
</evidence>
<dbReference type="SUPFAM" id="SSF52172">
    <property type="entry name" value="CheY-like"/>
    <property type="match status" value="1"/>
</dbReference>
<dbReference type="CDD" id="cd00075">
    <property type="entry name" value="HATPase"/>
    <property type="match status" value="1"/>
</dbReference>
<evidence type="ECO:0000256" key="3">
    <source>
        <dbReference type="ARBA" id="ARBA00022553"/>
    </source>
</evidence>
<dbReference type="InterPro" id="IPR013656">
    <property type="entry name" value="PAS_4"/>
</dbReference>
<feature type="domain" description="Response regulatory" evidence="9">
    <location>
        <begin position="6"/>
        <end position="122"/>
    </location>
</feature>
<comment type="catalytic activity">
    <reaction evidence="1">
        <text>ATP + protein L-histidine = ADP + protein N-phospho-L-histidine.</text>
        <dbReference type="EC" id="2.7.13.3"/>
    </reaction>
</comment>
<dbReference type="RefSeq" id="WP_089670965.1">
    <property type="nucleotide sequence ID" value="NZ_CP024845.1"/>
</dbReference>
<dbReference type="InterPro" id="IPR000700">
    <property type="entry name" value="PAS-assoc_C"/>
</dbReference>
<dbReference type="CDD" id="cd00082">
    <property type="entry name" value="HisKA"/>
    <property type="match status" value="1"/>
</dbReference>
<dbReference type="SUPFAM" id="SSF55874">
    <property type="entry name" value="ATPase domain of HSP90 chaperone/DNA topoisomerase II/histidine kinase"/>
    <property type="match status" value="1"/>
</dbReference>
<dbReference type="KEGG" id="hae:halTADL_2922"/>
<keyword evidence="3 7" id="KW-0597">Phosphoprotein</keyword>
<dbReference type="InterPro" id="IPR036097">
    <property type="entry name" value="HisK_dim/P_sf"/>
</dbReference>
<dbReference type="SMART" id="SM00086">
    <property type="entry name" value="PAC"/>
    <property type="match status" value="1"/>
</dbReference>
<dbReference type="Gene3D" id="1.10.287.130">
    <property type="match status" value="1"/>
</dbReference>
<evidence type="ECO:0000256" key="6">
    <source>
        <dbReference type="ARBA" id="ARBA00023012"/>
    </source>
</evidence>
<evidence type="ECO:0000256" key="4">
    <source>
        <dbReference type="ARBA" id="ARBA00022679"/>
    </source>
</evidence>
<accession>A0A1H6RHL6</accession>
<dbReference type="OrthoDB" id="340978at2157"/>
<dbReference type="Pfam" id="PF08448">
    <property type="entry name" value="PAS_4"/>
    <property type="match status" value="2"/>
</dbReference>
<dbReference type="InterPro" id="IPR050736">
    <property type="entry name" value="Sensor_HK_Regulatory"/>
</dbReference>
<reference evidence="12 13" key="1">
    <citation type="submission" date="2016-10" db="EMBL/GenBank/DDBJ databases">
        <authorList>
            <person name="de Groot N.N."/>
        </authorList>
    </citation>
    <scope>NUCLEOTIDE SEQUENCE [LARGE SCALE GENOMIC DNA]</scope>
    <source>
        <strain evidence="12 13">DSM 22187</strain>
    </source>
</reference>
<keyword evidence="13" id="KW-1185">Reference proteome</keyword>
<evidence type="ECO:0000256" key="2">
    <source>
        <dbReference type="ARBA" id="ARBA00012438"/>
    </source>
</evidence>
<dbReference type="GeneID" id="35003688"/>
<dbReference type="InterPro" id="IPR003661">
    <property type="entry name" value="HisK_dim/P_dom"/>
</dbReference>
<sequence length="631" mass="69456">MGRDISVLRVASGATSSAPTAPQLERGAEGLSVRTVATASEAMEVVVTAPVDCVVCDAGLGASTGLDLLAELRDSDPSLPFVLVVGADSETTVDEALAVGVNDIVDSETDPALVATRIRNAVAGASASRFDPARQDSTATDANYRSLVEDVLNISSVGTFVLDADFSVVWLNDSIESYFGVDRAAIIGQNKRELITDEIKHRFDEPEEFARQVLATYDDNSYVEQFECHVRSTAACEDRWLEHRSYPITTGPYEGGRIEHYVDITPRKHREQELEAERQLLDRLFETSPVGIALLDTDGQIIRANKHGELVLDLSRSNIGDRRYDDPDWQIRDENDEPIASNLLPFARVLQTGEPVVDYEHSIRLSDGTTRWLSISASPLTTPDGAVERVVCAIVDMTDIRESERELERHNERLVEFADIVSHDLRNPLNVISGSLELAEETGEKAHFERSRRAIVRMEQLIDDLLSLAKTGEEIDHTETVDVGRLAVECWQYLSTEEATLQVETEQLVTADRNRLTQLLENLFRNAVEHGGSTVTITVGALADGFFVADDGPGIDPADRDRIFERGYSSTRGGTGLGLSIVEQIAEAHGWEIELADSETGGLRIELTRVKLVATETDSETEQTDQHPSKK</sequence>
<name>A0A1H6RHL6_9EURY</name>
<dbReference type="InterPro" id="IPR005467">
    <property type="entry name" value="His_kinase_dom"/>
</dbReference>
<dbReference type="PROSITE" id="PS50110">
    <property type="entry name" value="RESPONSE_REGULATORY"/>
    <property type="match status" value="1"/>
</dbReference>
<dbReference type="PANTHER" id="PTHR43711">
    <property type="entry name" value="TWO-COMPONENT HISTIDINE KINASE"/>
    <property type="match status" value="1"/>
</dbReference>
<dbReference type="InterPro" id="IPR000014">
    <property type="entry name" value="PAS"/>
</dbReference>
<dbReference type="SMART" id="SM00091">
    <property type="entry name" value="PAS"/>
    <property type="match status" value="2"/>
</dbReference>
<feature type="domain" description="Histidine kinase" evidence="8">
    <location>
        <begin position="420"/>
        <end position="608"/>
    </location>
</feature>
<feature type="domain" description="PAS" evidence="10">
    <location>
        <begin position="144"/>
        <end position="198"/>
    </location>
</feature>
<dbReference type="STRING" id="1073996.SAMN05444271_102210"/>
<dbReference type="InterPro" id="IPR001789">
    <property type="entry name" value="Sig_transdc_resp-reg_receiver"/>
</dbReference>
<dbReference type="PANTHER" id="PTHR43711:SF1">
    <property type="entry name" value="HISTIDINE KINASE 1"/>
    <property type="match status" value="1"/>
</dbReference>
<feature type="modified residue" description="4-aspartylphosphate" evidence="7">
    <location>
        <position position="57"/>
    </location>
</feature>
<dbReference type="CDD" id="cd00156">
    <property type="entry name" value="REC"/>
    <property type="match status" value="1"/>
</dbReference>
<dbReference type="Gene3D" id="3.30.565.10">
    <property type="entry name" value="Histidine kinase-like ATPase, C-terminal domain"/>
    <property type="match status" value="1"/>
</dbReference>
<dbReference type="PROSITE" id="PS50113">
    <property type="entry name" value="PAC"/>
    <property type="match status" value="1"/>
</dbReference>
<dbReference type="SUPFAM" id="SSF47384">
    <property type="entry name" value="Homodimeric domain of signal transducing histidine kinase"/>
    <property type="match status" value="1"/>
</dbReference>
<dbReference type="PRINTS" id="PR00344">
    <property type="entry name" value="BCTRLSENSOR"/>
</dbReference>
<evidence type="ECO:0000313" key="13">
    <source>
        <dbReference type="Proteomes" id="UP000198888"/>
    </source>
</evidence>
<organism evidence="12 13">
    <name type="scientific">Halohasta litchfieldiae</name>
    <dbReference type="NCBI Taxonomy" id="1073996"/>
    <lineage>
        <taxon>Archaea</taxon>
        <taxon>Methanobacteriati</taxon>
        <taxon>Methanobacteriota</taxon>
        <taxon>Stenosarchaea group</taxon>
        <taxon>Halobacteria</taxon>
        <taxon>Halobacteriales</taxon>
        <taxon>Haloferacaceae</taxon>
        <taxon>Halohasta</taxon>
    </lineage>
</organism>
<dbReference type="Pfam" id="PF00072">
    <property type="entry name" value="Response_reg"/>
    <property type="match status" value="1"/>
</dbReference>
<proteinExistence type="predicted"/>
<dbReference type="Proteomes" id="UP000198888">
    <property type="component" value="Unassembled WGS sequence"/>
</dbReference>
<dbReference type="InterPro" id="IPR001610">
    <property type="entry name" value="PAC"/>
</dbReference>
<dbReference type="SMART" id="SM00387">
    <property type="entry name" value="HATPase_c"/>
    <property type="match status" value="1"/>
</dbReference>
<dbReference type="InterPro" id="IPR011006">
    <property type="entry name" value="CheY-like_superfamily"/>
</dbReference>
<keyword evidence="6" id="KW-0902">Two-component regulatory system</keyword>
<dbReference type="CDD" id="cd00130">
    <property type="entry name" value="PAS"/>
    <property type="match status" value="2"/>
</dbReference>
<keyword evidence="4" id="KW-0808">Transferase</keyword>
<dbReference type="Pfam" id="PF02518">
    <property type="entry name" value="HATPase_c"/>
    <property type="match status" value="1"/>
</dbReference>
<evidence type="ECO:0000259" key="9">
    <source>
        <dbReference type="PROSITE" id="PS50110"/>
    </source>
</evidence>
<dbReference type="Pfam" id="PF00512">
    <property type="entry name" value="HisKA"/>
    <property type="match status" value="1"/>
</dbReference>
<feature type="domain" description="PAC" evidence="11">
    <location>
        <begin position="357"/>
        <end position="409"/>
    </location>
</feature>
<protein>
    <recommendedName>
        <fullName evidence="2">histidine kinase</fullName>
        <ecNumber evidence="2">2.7.13.3</ecNumber>
    </recommendedName>
</protein>
<dbReference type="SMART" id="SM00388">
    <property type="entry name" value="HisKA"/>
    <property type="match status" value="1"/>
</dbReference>
<dbReference type="InterPro" id="IPR035965">
    <property type="entry name" value="PAS-like_dom_sf"/>
</dbReference>
<dbReference type="InterPro" id="IPR003594">
    <property type="entry name" value="HATPase_dom"/>
</dbReference>
<dbReference type="EMBL" id="FNYR01000002">
    <property type="protein sequence ID" value="SEI55328.1"/>
    <property type="molecule type" value="Genomic_DNA"/>
</dbReference>
<evidence type="ECO:0000259" key="8">
    <source>
        <dbReference type="PROSITE" id="PS50109"/>
    </source>
</evidence>
<evidence type="ECO:0000256" key="7">
    <source>
        <dbReference type="PROSITE-ProRule" id="PRU00169"/>
    </source>
</evidence>
<dbReference type="InterPro" id="IPR004358">
    <property type="entry name" value="Sig_transdc_His_kin-like_C"/>
</dbReference>
<dbReference type="NCBIfam" id="TIGR00229">
    <property type="entry name" value="sensory_box"/>
    <property type="match status" value="2"/>
</dbReference>
<evidence type="ECO:0000256" key="1">
    <source>
        <dbReference type="ARBA" id="ARBA00000085"/>
    </source>
</evidence>
<evidence type="ECO:0000313" key="12">
    <source>
        <dbReference type="EMBL" id="SEI55328.1"/>
    </source>
</evidence>
<dbReference type="InterPro" id="IPR036890">
    <property type="entry name" value="HATPase_C_sf"/>
</dbReference>
<keyword evidence="5" id="KW-0418">Kinase</keyword>
<dbReference type="PROSITE" id="PS50109">
    <property type="entry name" value="HIS_KIN"/>
    <property type="match status" value="1"/>
</dbReference>
<accession>A0A2H4Q5I5</accession>
<evidence type="ECO:0000259" key="11">
    <source>
        <dbReference type="PROSITE" id="PS50113"/>
    </source>
</evidence>
<dbReference type="Gene3D" id="3.40.50.2300">
    <property type="match status" value="1"/>
</dbReference>
<gene>
    <name evidence="12" type="ORF">SAMN05444271_102210</name>
</gene>